<evidence type="ECO:0008006" key="4">
    <source>
        <dbReference type="Google" id="ProtNLM"/>
    </source>
</evidence>
<proteinExistence type="predicted"/>
<protein>
    <recommendedName>
        <fullName evidence="4">DUF2269 domain-containing protein</fullName>
    </recommendedName>
</protein>
<feature type="transmembrane region" description="Helical" evidence="1">
    <location>
        <begin position="60"/>
        <end position="78"/>
    </location>
</feature>
<accession>A0A1Y0IRK3</accession>
<evidence type="ECO:0000313" key="3">
    <source>
        <dbReference type="Proteomes" id="UP000195437"/>
    </source>
</evidence>
<organism evidence="2 3">
    <name type="scientific">Tumebacillus avium</name>
    <dbReference type="NCBI Taxonomy" id="1903704"/>
    <lineage>
        <taxon>Bacteria</taxon>
        <taxon>Bacillati</taxon>
        <taxon>Bacillota</taxon>
        <taxon>Bacilli</taxon>
        <taxon>Bacillales</taxon>
        <taxon>Alicyclobacillaceae</taxon>
        <taxon>Tumebacillus</taxon>
    </lineage>
</organism>
<reference evidence="3" key="1">
    <citation type="submission" date="2017-05" db="EMBL/GenBank/DDBJ databases">
        <authorList>
            <person name="Sung H."/>
        </authorList>
    </citation>
    <scope>NUCLEOTIDE SEQUENCE [LARGE SCALE GENOMIC DNA]</scope>
    <source>
        <strain evidence="3">AR23208</strain>
    </source>
</reference>
<keyword evidence="1" id="KW-0472">Membrane</keyword>
<evidence type="ECO:0000313" key="2">
    <source>
        <dbReference type="EMBL" id="ARU62003.1"/>
    </source>
</evidence>
<evidence type="ECO:0000256" key="1">
    <source>
        <dbReference type="SAM" id="Phobius"/>
    </source>
</evidence>
<feature type="transmembrane region" description="Helical" evidence="1">
    <location>
        <begin position="139"/>
        <end position="159"/>
    </location>
</feature>
<sequence>MAKKLTLKQKNWLLSLHLLFIVAWMGGAMCMLVLGIYGLNVEAGERLAFTYEIMHVVDEAMLKYSALGTLFTGVLLSVKTHWGLTKHYWIIVKEVVTAGLIMLGIFGLSNWLGESVLIAGAEKAAALQNDDFVLNSRRLVGGAAINIIWMFVLIAISYFKPWGKRKERKKQA</sequence>
<keyword evidence="3" id="KW-1185">Reference proteome</keyword>
<dbReference type="AlphaFoldDB" id="A0A1Y0IRK3"/>
<name>A0A1Y0IRK3_9BACL</name>
<dbReference type="Proteomes" id="UP000195437">
    <property type="component" value="Chromosome"/>
</dbReference>
<feature type="transmembrane region" description="Helical" evidence="1">
    <location>
        <begin position="90"/>
        <end position="112"/>
    </location>
</feature>
<keyword evidence="1" id="KW-0812">Transmembrane</keyword>
<dbReference type="KEGG" id="tum:CBW65_14065"/>
<feature type="transmembrane region" description="Helical" evidence="1">
    <location>
        <begin position="12"/>
        <end position="40"/>
    </location>
</feature>
<dbReference type="EMBL" id="CP021434">
    <property type="protein sequence ID" value="ARU62003.1"/>
    <property type="molecule type" value="Genomic_DNA"/>
</dbReference>
<dbReference type="OrthoDB" id="156858at2"/>
<keyword evidence="1" id="KW-1133">Transmembrane helix</keyword>
<gene>
    <name evidence="2" type="ORF">CBW65_14065</name>
</gene>
<dbReference type="RefSeq" id="WP_087457369.1">
    <property type="nucleotide sequence ID" value="NZ_CP021434.1"/>
</dbReference>